<organism evidence="1 2">
    <name type="scientific">Heterorhabditis bacteriophora</name>
    <name type="common">Entomopathogenic nematode worm</name>
    <dbReference type="NCBI Taxonomy" id="37862"/>
    <lineage>
        <taxon>Eukaryota</taxon>
        <taxon>Metazoa</taxon>
        <taxon>Ecdysozoa</taxon>
        <taxon>Nematoda</taxon>
        <taxon>Chromadorea</taxon>
        <taxon>Rhabditida</taxon>
        <taxon>Rhabditina</taxon>
        <taxon>Rhabditomorpha</taxon>
        <taxon>Strongyloidea</taxon>
        <taxon>Heterorhabditidae</taxon>
        <taxon>Heterorhabditis</taxon>
    </lineage>
</organism>
<evidence type="ECO:0000313" key="1">
    <source>
        <dbReference type="Proteomes" id="UP000095283"/>
    </source>
</evidence>
<evidence type="ECO:0000313" key="2">
    <source>
        <dbReference type="WBParaSite" id="Hba_01228"/>
    </source>
</evidence>
<protein>
    <submittedName>
        <fullName evidence="2">Uncharacterized protein</fullName>
    </submittedName>
</protein>
<sequence length="65" mass="7701">MSLYPMLLHDIVTNYENLLNKRNNSKDQLNTTVHKLNKYISCLAMTFTIIQLLKNPYLLRCVHIH</sequence>
<proteinExistence type="predicted"/>
<accession>A0A1I7W994</accession>
<reference evidence="2" key="1">
    <citation type="submission" date="2016-11" db="UniProtKB">
        <authorList>
            <consortium name="WormBaseParasite"/>
        </authorList>
    </citation>
    <scope>IDENTIFICATION</scope>
</reference>
<keyword evidence="1" id="KW-1185">Reference proteome</keyword>
<name>A0A1I7W994_HETBA</name>
<dbReference type="AlphaFoldDB" id="A0A1I7W994"/>
<dbReference type="WBParaSite" id="Hba_01228">
    <property type="protein sequence ID" value="Hba_01228"/>
    <property type="gene ID" value="Hba_01228"/>
</dbReference>
<dbReference type="Proteomes" id="UP000095283">
    <property type="component" value="Unplaced"/>
</dbReference>